<gene>
    <name evidence="10" type="ORF">GCM10007231_21970</name>
</gene>
<feature type="transmembrane region" description="Helical" evidence="8">
    <location>
        <begin position="301"/>
        <end position="321"/>
    </location>
</feature>
<evidence type="ECO:0000256" key="4">
    <source>
        <dbReference type="ARBA" id="ARBA00022475"/>
    </source>
</evidence>
<dbReference type="PANTHER" id="PTHR30294:SF38">
    <property type="entry name" value="TRANSPORT PERMEASE PROTEIN"/>
    <property type="match status" value="1"/>
</dbReference>
<evidence type="ECO:0000256" key="7">
    <source>
        <dbReference type="ARBA" id="ARBA00023136"/>
    </source>
</evidence>
<dbReference type="EMBL" id="BMCK01000003">
    <property type="protein sequence ID" value="GGD22498.1"/>
    <property type="molecule type" value="Genomic_DNA"/>
</dbReference>
<protein>
    <recommendedName>
        <fullName evidence="9">ABC transmembrane type-2 domain-containing protein</fullName>
    </recommendedName>
</protein>
<comment type="similarity">
    <text evidence="2">Belongs to the ABC-2 integral membrane protein family.</text>
</comment>
<feature type="domain" description="ABC transmembrane type-2" evidence="9">
    <location>
        <begin position="156"/>
        <end position="382"/>
    </location>
</feature>
<keyword evidence="3" id="KW-0813">Transport</keyword>
<evidence type="ECO:0000256" key="1">
    <source>
        <dbReference type="ARBA" id="ARBA00004651"/>
    </source>
</evidence>
<dbReference type="Pfam" id="PF12698">
    <property type="entry name" value="ABC2_membrane_3"/>
    <property type="match status" value="1"/>
</dbReference>
<keyword evidence="7 8" id="KW-0472">Membrane</keyword>
<evidence type="ECO:0000313" key="10">
    <source>
        <dbReference type="EMBL" id="GGD22498.1"/>
    </source>
</evidence>
<keyword evidence="4" id="KW-1003">Cell membrane</keyword>
<keyword evidence="11" id="KW-1185">Reference proteome</keyword>
<dbReference type="PANTHER" id="PTHR30294">
    <property type="entry name" value="MEMBRANE COMPONENT OF ABC TRANSPORTER YHHJ-RELATED"/>
    <property type="match status" value="1"/>
</dbReference>
<proteinExistence type="inferred from homology"/>
<evidence type="ECO:0000256" key="5">
    <source>
        <dbReference type="ARBA" id="ARBA00022692"/>
    </source>
</evidence>
<evidence type="ECO:0000259" key="9">
    <source>
        <dbReference type="PROSITE" id="PS51012"/>
    </source>
</evidence>
<feature type="transmembrane region" description="Helical" evidence="8">
    <location>
        <begin position="357"/>
        <end position="379"/>
    </location>
</feature>
<keyword evidence="6 8" id="KW-1133">Transmembrane helix</keyword>
<evidence type="ECO:0000256" key="8">
    <source>
        <dbReference type="SAM" id="Phobius"/>
    </source>
</evidence>
<feature type="transmembrane region" description="Helical" evidence="8">
    <location>
        <begin position="235"/>
        <end position="263"/>
    </location>
</feature>
<evidence type="ECO:0000256" key="2">
    <source>
        <dbReference type="ARBA" id="ARBA00007783"/>
    </source>
</evidence>
<keyword evidence="5 8" id="KW-0812">Transmembrane</keyword>
<dbReference type="PROSITE" id="PS51012">
    <property type="entry name" value="ABC_TM2"/>
    <property type="match status" value="1"/>
</dbReference>
<name>A0ABQ1QDB7_9ACTN</name>
<feature type="transmembrane region" description="Helical" evidence="8">
    <location>
        <begin position="21"/>
        <end position="40"/>
    </location>
</feature>
<feature type="transmembrane region" description="Helical" evidence="8">
    <location>
        <begin position="194"/>
        <end position="214"/>
    </location>
</feature>
<sequence>MRSAASIAWLELTRFLRDRSNIFFVFIFPLLLVAMIGLQFGDDANAGRAAVVGSGQPLQERIVERLEEREVVVSSPTWDDALEKLARGRVDVAVRIDDAAASADAAGEPVRIEVVRSSAAAAQVVEQELRAAVAGLGVERSQQAALVERGVAEDEAAQALAAARTQIIPPTVKVSYADDFSQEFDGMGQFDFGASGQLLLFVFLTTLNGASTMIQARRLGVVRRMMSTPISSAQLIVGSTLGRWVLGFFQGAYIMAASTLFFGVDWGNLALALLVLAVFALVAAGAATLIGTLLNNEGPATGIAVGSGLVLAALGGSMFPLELMPDTMRKVAWFVPHSWGYEALADITRRGGGLVDIAPPLGVLLVMAVVLLVLGAWSLRRSLARAM</sequence>
<reference evidence="11" key="1">
    <citation type="journal article" date="2019" name="Int. J. Syst. Evol. Microbiol.">
        <title>The Global Catalogue of Microorganisms (GCM) 10K type strain sequencing project: providing services to taxonomists for standard genome sequencing and annotation.</title>
        <authorList>
            <consortium name="The Broad Institute Genomics Platform"/>
            <consortium name="The Broad Institute Genome Sequencing Center for Infectious Disease"/>
            <person name="Wu L."/>
            <person name="Ma J."/>
        </authorList>
    </citation>
    <scope>NUCLEOTIDE SEQUENCE [LARGE SCALE GENOMIC DNA]</scope>
    <source>
        <strain evidence="11">CCM 7403</strain>
    </source>
</reference>
<feature type="transmembrane region" description="Helical" evidence="8">
    <location>
        <begin position="269"/>
        <end position="294"/>
    </location>
</feature>
<dbReference type="InterPro" id="IPR013525">
    <property type="entry name" value="ABC2_TM"/>
</dbReference>
<evidence type="ECO:0000256" key="6">
    <source>
        <dbReference type="ARBA" id="ARBA00022989"/>
    </source>
</evidence>
<accession>A0ABQ1QDB7</accession>
<dbReference type="RefSeq" id="WP_202977805.1">
    <property type="nucleotide sequence ID" value="NZ_BMCK01000003.1"/>
</dbReference>
<dbReference type="InterPro" id="IPR051449">
    <property type="entry name" value="ABC-2_transporter_component"/>
</dbReference>
<evidence type="ECO:0000313" key="11">
    <source>
        <dbReference type="Proteomes" id="UP000630594"/>
    </source>
</evidence>
<comment type="caution">
    <text evidence="10">The sequence shown here is derived from an EMBL/GenBank/DDBJ whole genome shotgun (WGS) entry which is preliminary data.</text>
</comment>
<evidence type="ECO:0000256" key="3">
    <source>
        <dbReference type="ARBA" id="ARBA00022448"/>
    </source>
</evidence>
<dbReference type="Proteomes" id="UP000630594">
    <property type="component" value="Unassembled WGS sequence"/>
</dbReference>
<organism evidence="10 11">
    <name type="scientific">Nocardioides daphniae</name>
    <dbReference type="NCBI Taxonomy" id="402297"/>
    <lineage>
        <taxon>Bacteria</taxon>
        <taxon>Bacillati</taxon>
        <taxon>Actinomycetota</taxon>
        <taxon>Actinomycetes</taxon>
        <taxon>Propionibacteriales</taxon>
        <taxon>Nocardioidaceae</taxon>
        <taxon>Nocardioides</taxon>
    </lineage>
</organism>
<dbReference type="InterPro" id="IPR047817">
    <property type="entry name" value="ABC2_TM_bact-type"/>
</dbReference>
<comment type="subcellular location">
    <subcellularLocation>
        <location evidence="1">Cell membrane</location>
        <topology evidence="1">Multi-pass membrane protein</topology>
    </subcellularLocation>
</comment>